<dbReference type="InterPro" id="IPR012312">
    <property type="entry name" value="Hemerythrin-like"/>
</dbReference>
<evidence type="ECO:0000259" key="1">
    <source>
        <dbReference type="Pfam" id="PF01814"/>
    </source>
</evidence>
<dbReference type="CDD" id="cd12108">
    <property type="entry name" value="Hr-like"/>
    <property type="match status" value="1"/>
</dbReference>
<evidence type="ECO:0000313" key="2">
    <source>
        <dbReference type="EMBL" id="MQX53615.1"/>
    </source>
</evidence>
<organism evidence="2 3">
    <name type="scientific">Alcanivorax sediminis</name>
    <dbReference type="NCBI Taxonomy" id="2663008"/>
    <lineage>
        <taxon>Bacteria</taxon>
        <taxon>Pseudomonadati</taxon>
        <taxon>Pseudomonadota</taxon>
        <taxon>Gammaproteobacteria</taxon>
        <taxon>Oceanospirillales</taxon>
        <taxon>Alcanivoracaceae</taxon>
        <taxon>Alcanivorax</taxon>
    </lineage>
</organism>
<feature type="domain" description="Hemerythrin-like" evidence="1">
    <location>
        <begin position="124"/>
        <end position="252"/>
    </location>
</feature>
<comment type="caution">
    <text evidence="2">The sequence shown here is derived from an EMBL/GenBank/DDBJ whole genome shotgun (WGS) entry which is preliminary data.</text>
</comment>
<keyword evidence="3" id="KW-1185">Reference proteome</keyword>
<reference evidence="2 3" key="1">
    <citation type="submission" date="2019-10" db="EMBL/GenBank/DDBJ databases">
        <title>Alcanivorax sp.PA15-N-34 draft genome sequence.</title>
        <authorList>
            <person name="Liao X."/>
            <person name="Shao Z."/>
        </authorList>
    </citation>
    <scope>NUCLEOTIDE SEQUENCE [LARGE SCALE GENOMIC DNA]</scope>
    <source>
        <strain evidence="2 3">PA15-N-34</strain>
    </source>
</reference>
<accession>A0A6N7LWZ6</accession>
<dbReference type="Pfam" id="PF01814">
    <property type="entry name" value="Hemerythrin"/>
    <property type="match status" value="1"/>
</dbReference>
<name>A0A6N7LWZ6_9GAMM</name>
<dbReference type="EMBL" id="WIRE01000001">
    <property type="protein sequence ID" value="MQX53615.1"/>
    <property type="molecule type" value="Genomic_DNA"/>
</dbReference>
<dbReference type="AlphaFoldDB" id="A0A6N7LWZ6"/>
<dbReference type="Proteomes" id="UP000469421">
    <property type="component" value="Unassembled WGS sequence"/>
</dbReference>
<evidence type="ECO:0000313" key="3">
    <source>
        <dbReference type="Proteomes" id="UP000469421"/>
    </source>
</evidence>
<dbReference type="Gene3D" id="1.20.120.520">
    <property type="entry name" value="nmb1532 protein domain like"/>
    <property type="match status" value="1"/>
</dbReference>
<sequence length="257" mass="29287">MVSDFWSKESIRLVRWKYSASSCWSCCDIPVRPTSNQSASGSESLIKRRHLTLSTSWKQSCTLAPAQPEIAMSIIAIPSVPLPATVRQSLLPLDREQWREHEHFLTSDARALLRNHGALKRQARQYHGALTHLLNLRDQDLGTGETQELAQVIKQHLQGLLRNLHSHHGFEDSSVFPAFKLQHPRLGAAIELMEQDHHALDQLLEVLRLRSQQSAQALRLRSEVESARLEADHLEQMLHGHMQNEEEILVPVYLTYG</sequence>
<proteinExistence type="predicted"/>
<gene>
    <name evidence="2" type="ORF">GFN93_10165</name>
</gene>
<protein>
    <recommendedName>
        <fullName evidence="1">Hemerythrin-like domain-containing protein</fullName>
    </recommendedName>
</protein>